<reference evidence="2" key="1">
    <citation type="journal article" date="2021" name="Proc. Natl. Acad. Sci. U.S.A.">
        <title>A Catalog of Tens of Thousands of Viruses from Human Metagenomes Reveals Hidden Associations with Chronic Diseases.</title>
        <authorList>
            <person name="Tisza M.J."/>
            <person name="Buck C.B."/>
        </authorList>
    </citation>
    <scope>NUCLEOTIDE SEQUENCE</scope>
    <source>
        <strain evidence="2">CtT3B27</strain>
    </source>
</reference>
<dbReference type="NCBIfam" id="TIGR03495">
    <property type="entry name" value="phage_LysB"/>
    <property type="match status" value="1"/>
</dbReference>
<organism evidence="2">
    <name type="scientific">Myoviridae sp. ctT3B27</name>
    <dbReference type="NCBI Taxonomy" id="2826655"/>
    <lineage>
        <taxon>Viruses</taxon>
        <taxon>Duplodnaviria</taxon>
        <taxon>Heunggongvirae</taxon>
        <taxon>Uroviricota</taxon>
        <taxon>Caudoviricetes</taxon>
    </lineage>
</organism>
<keyword evidence="1" id="KW-0175">Coiled coil</keyword>
<proteinExistence type="predicted"/>
<feature type="coiled-coil region" evidence="1">
    <location>
        <begin position="54"/>
        <end position="81"/>
    </location>
</feature>
<evidence type="ECO:0000313" key="2">
    <source>
        <dbReference type="EMBL" id="DAD91597.1"/>
    </source>
</evidence>
<name>A0A8S5N9Z1_9CAUD</name>
<protein>
    <submittedName>
        <fullName evidence="2">Lysis regulatory protein</fullName>
    </submittedName>
</protein>
<sequence>MSRTLSIVIAALLALSALLGWQLRTALKQTGEQKKALAGLEEKLSEKNSQLIAVNLVARANDNLQQQLQQTSDDLRAAAAGRQKQIQEVIREDEKAAGWAAEPLPDSIIRLQRRPAITGAAGYHSFLSQSDALHPDGKQPGQ</sequence>
<evidence type="ECO:0000256" key="1">
    <source>
        <dbReference type="SAM" id="Coils"/>
    </source>
</evidence>
<accession>A0A8S5N9Z1</accession>
<dbReference type="EMBL" id="BK015116">
    <property type="protein sequence ID" value="DAD91597.1"/>
    <property type="molecule type" value="Genomic_DNA"/>
</dbReference>
<dbReference type="InterPro" id="IPR020000">
    <property type="entry name" value="Phage_P2_LysB"/>
</dbReference>